<dbReference type="AlphaFoldDB" id="A0A0C3NDW8"/>
<dbReference type="HOGENOM" id="CLU_2905090_0_0_1"/>
<evidence type="ECO:0000313" key="1">
    <source>
        <dbReference type="EMBL" id="KIN93970.1"/>
    </source>
</evidence>
<keyword evidence="2" id="KW-1185">Reference proteome</keyword>
<protein>
    <submittedName>
        <fullName evidence="1">Uncharacterized protein</fullName>
    </submittedName>
</protein>
<sequence>MYPNIVDLFSETRELATMNPRIEKSQFSSLPSTVYLPQSYTMKVVGTTDVWYTLSTTRIAKP</sequence>
<organism evidence="1 2">
    <name type="scientific">Pisolithus tinctorius Marx 270</name>
    <dbReference type="NCBI Taxonomy" id="870435"/>
    <lineage>
        <taxon>Eukaryota</taxon>
        <taxon>Fungi</taxon>
        <taxon>Dikarya</taxon>
        <taxon>Basidiomycota</taxon>
        <taxon>Agaricomycotina</taxon>
        <taxon>Agaricomycetes</taxon>
        <taxon>Agaricomycetidae</taxon>
        <taxon>Boletales</taxon>
        <taxon>Sclerodermatineae</taxon>
        <taxon>Pisolithaceae</taxon>
        <taxon>Pisolithus</taxon>
    </lineage>
</organism>
<dbReference type="InParanoid" id="A0A0C3NDW8"/>
<evidence type="ECO:0000313" key="2">
    <source>
        <dbReference type="Proteomes" id="UP000054217"/>
    </source>
</evidence>
<dbReference type="EMBL" id="KN832121">
    <property type="protein sequence ID" value="KIN93970.1"/>
    <property type="molecule type" value="Genomic_DNA"/>
</dbReference>
<name>A0A0C3NDW8_PISTI</name>
<reference evidence="2" key="2">
    <citation type="submission" date="2015-01" db="EMBL/GenBank/DDBJ databases">
        <title>Evolutionary Origins and Diversification of the Mycorrhizal Mutualists.</title>
        <authorList>
            <consortium name="DOE Joint Genome Institute"/>
            <consortium name="Mycorrhizal Genomics Consortium"/>
            <person name="Kohler A."/>
            <person name="Kuo A."/>
            <person name="Nagy L.G."/>
            <person name="Floudas D."/>
            <person name="Copeland A."/>
            <person name="Barry K.W."/>
            <person name="Cichocki N."/>
            <person name="Veneault-Fourrey C."/>
            <person name="LaButti K."/>
            <person name="Lindquist E.A."/>
            <person name="Lipzen A."/>
            <person name="Lundell T."/>
            <person name="Morin E."/>
            <person name="Murat C."/>
            <person name="Riley R."/>
            <person name="Ohm R."/>
            <person name="Sun H."/>
            <person name="Tunlid A."/>
            <person name="Henrissat B."/>
            <person name="Grigoriev I.V."/>
            <person name="Hibbett D.S."/>
            <person name="Martin F."/>
        </authorList>
    </citation>
    <scope>NUCLEOTIDE SEQUENCE [LARGE SCALE GENOMIC DNA]</scope>
    <source>
        <strain evidence="2">Marx 270</strain>
    </source>
</reference>
<dbReference type="Proteomes" id="UP000054217">
    <property type="component" value="Unassembled WGS sequence"/>
</dbReference>
<proteinExistence type="predicted"/>
<reference evidence="1 2" key="1">
    <citation type="submission" date="2014-04" db="EMBL/GenBank/DDBJ databases">
        <authorList>
            <consortium name="DOE Joint Genome Institute"/>
            <person name="Kuo A."/>
            <person name="Kohler A."/>
            <person name="Costa M.D."/>
            <person name="Nagy L.G."/>
            <person name="Floudas D."/>
            <person name="Copeland A."/>
            <person name="Barry K.W."/>
            <person name="Cichocki N."/>
            <person name="Veneault-Fourrey C."/>
            <person name="LaButti K."/>
            <person name="Lindquist E.A."/>
            <person name="Lipzen A."/>
            <person name="Lundell T."/>
            <person name="Morin E."/>
            <person name="Murat C."/>
            <person name="Sun H."/>
            <person name="Tunlid A."/>
            <person name="Henrissat B."/>
            <person name="Grigoriev I.V."/>
            <person name="Hibbett D.S."/>
            <person name="Martin F."/>
            <person name="Nordberg H.P."/>
            <person name="Cantor M.N."/>
            <person name="Hua S.X."/>
        </authorList>
    </citation>
    <scope>NUCLEOTIDE SEQUENCE [LARGE SCALE GENOMIC DNA]</scope>
    <source>
        <strain evidence="1 2">Marx 270</strain>
    </source>
</reference>
<gene>
    <name evidence="1" type="ORF">M404DRAFT_35512</name>
</gene>
<accession>A0A0C3NDW8</accession>